<dbReference type="Gramene" id="KJB07829">
    <property type="protein sequence ID" value="KJB07829"/>
    <property type="gene ID" value="B456_001G046800"/>
</dbReference>
<dbReference type="AlphaFoldDB" id="A0A0D2PLU7"/>
<gene>
    <name evidence="1" type="ORF">B456_001G046800</name>
</gene>
<keyword evidence="2" id="KW-1185">Reference proteome</keyword>
<organism evidence="1 2">
    <name type="scientific">Gossypium raimondii</name>
    <name type="common">Peruvian cotton</name>
    <name type="synonym">Gossypium klotzschianum subsp. raimondii</name>
    <dbReference type="NCBI Taxonomy" id="29730"/>
    <lineage>
        <taxon>Eukaryota</taxon>
        <taxon>Viridiplantae</taxon>
        <taxon>Streptophyta</taxon>
        <taxon>Embryophyta</taxon>
        <taxon>Tracheophyta</taxon>
        <taxon>Spermatophyta</taxon>
        <taxon>Magnoliopsida</taxon>
        <taxon>eudicotyledons</taxon>
        <taxon>Gunneridae</taxon>
        <taxon>Pentapetalae</taxon>
        <taxon>rosids</taxon>
        <taxon>malvids</taxon>
        <taxon>Malvales</taxon>
        <taxon>Malvaceae</taxon>
        <taxon>Malvoideae</taxon>
        <taxon>Gossypium</taxon>
    </lineage>
</organism>
<dbReference type="Proteomes" id="UP000032304">
    <property type="component" value="Chromosome 1"/>
</dbReference>
<protein>
    <submittedName>
        <fullName evidence="1">Uncharacterized protein</fullName>
    </submittedName>
</protein>
<proteinExistence type="predicted"/>
<reference evidence="1 2" key="1">
    <citation type="journal article" date="2012" name="Nature">
        <title>Repeated polyploidization of Gossypium genomes and the evolution of spinnable cotton fibres.</title>
        <authorList>
            <person name="Paterson A.H."/>
            <person name="Wendel J.F."/>
            <person name="Gundlach H."/>
            <person name="Guo H."/>
            <person name="Jenkins J."/>
            <person name="Jin D."/>
            <person name="Llewellyn D."/>
            <person name="Showmaker K.C."/>
            <person name="Shu S."/>
            <person name="Udall J."/>
            <person name="Yoo M.J."/>
            <person name="Byers R."/>
            <person name="Chen W."/>
            <person name="Doron-Faigenboim A."/>
            <person name="Duke M.V."/>
            <person name="Gong L."/>
            <person name="Grimwood J."/>
            <person name="Grover C."/>
            <person name="Grupp K."/>
            <person name="Hu G."/>
            <person name="Lee T.H."/>
            <person name="Li J."/>
            <person name="Lin L."/>
            <person name="Liu T."/>
            <person name="Marler B.S."/>
            <person name="Page J.T."/>
            <person name="Roberts A.W."/>
            <person name="Romanel E."/>
            <person name="Sanders W.S."/>
            <person name="Szadkowski E."/>
            <person name="Tan X."/>
            <person name="Tang H."/>
            <person name="Xu C."/>
            <person name="Wang J."/>
            <person name="Wang Z."/>
            <person name="Zhang D."/>
            <person name="Zhang L."/>
            <person name="Ashrafi H."/>
            <person name="Bedon F."/>
            <person name="Bowers J.E."/>
            <person name="Brubaker C.L."/>
            <person name="Chee P.W."/>
            <person name="Das S."/>
            <person name="Gingle A.R."/>
            <person name="Haigler C.H."/>
            <person name="Harker D."/>
            <person name="Hoffmann L.V."/>
            <person name="Hovav R."/>
            <person name="Jones D.C."/>
            <person name="Lemke C."/>
            <person name="Mansoor S."/>
            <person name="ur Rahman M."/>
            <person name="Rainville L.N."/>
            <person name="Rambani A."/>
            <person name="Reddy U.K."/>
            <person name="Rong J.K."/>
            <person name="Saranga Y."/>
            <person name="Scheffler B.E."/>
            <person name="Scheffler J.A."/>
            <person name="Stelly D.M."/>
            <person name="Triplett B.A."/>
            <person name="Van Deynze A."/>
            <person name="Vaslin M.F."/>
            <person name="Waghmare V.N."/>
            <person name="Walford S.A."/>
            <person name="Wright R.J."/>
            <person name="Zaki E.A."/>
            <person name="Zhang T."/>
            <person name="Dennis E.S."/>
            <person name="Mayer K.F."/>
            <person name="Peterson D.G."/>
            <person name="Rokhsar D.S."/>
            <person name="Wang X."/>
            <person name="Schmutz J."/>
        </authorList>
    </citation>
    <scope>NUCLEOTIDE SEQUENCE [LARGE SCALE GENOMIC DNA]</scope>
</reference>
<evidence type="ECO:0000313" key="1">
    <source>
        <dbReference type="EMBL" id="KJB07829.1"/>
    </source>
</evidence>
<sequence>MPLISCTFSSLKTSATPSMILSCSLPCTSEASKPASLIALTISSLLITMGLYSTSPNEVAKATTALLTPGRSLKMPSTELTQAAQVIPPIVNCPTSTPRGFVPTLLGSGRISASNPTSSMAFFMSSSLTKVG</sequence>
<accession>A0A0D2PLU7</accession>
<evidence type="ECO:0000313" key="2">
    <source>
        <dbReference type="Proteomes" id="UP000032304"/>
    </source>
</evidence>
<dbReference type="EMBL" id="CM001740">
    <property type="protein sequence ID" value="KJB07829.1"/>
    <property type="molecule type" value="Genomic_DNA"/>
</dbReference>
<name>A0A0D2PLU7_GOSRA</name>